<evidence type="ECO:0000256" key="2">
    <source>
        <dbReference type="SAM" id="Phobius"/>
    </source>
</evidence>
<evidence type="ECO:0000313" key="4">
    <source>
        <dbReference type="Proteomes" id="UP000694005"/>
    </source>
</evidence>
<evidence type="ECO:0000313" key="3">
    <source>
        <dbReference type="EMBL" id="CAG7879013.1"/>
    </source>
</evidence>
<keyword evidence="2" id="KW-0812">Transmembrane</keyword>
<gene>
    <name evidence="3" type="ORF">BRAPAZ1V2_A03P03560.2</name>
</gene>
<organism evidence="3 4">
    <name type="scientific">Brassica campestris</name>
    <name type="common">Field mustard</name>
    <dbReference type="NCBI Taxonomy" id="3711"/>
    <lineage>
        <taxon>Eukaryota</taxon>
        <taxon>Viridiplantae</taxon>
        <taxon>Streptophyta</taxon>
        <taxon>Embryophyta</taxon>
        <taxon>Tracheophyta</taxon>
        <taxon>Spermatophyta</taxon>
        <taxon>Magnoliopsida</taxon>
        <taxon>eudicotyledons</taxon>
        <taxon>Gunneridae</taxon>
        <taxon>Pentapetalae</taxon>
        <taxon>rosids</taxon>
        <taxon>malvids</taxon>
        <taxon>Brassicales</taxon>
        <taxon>Brassicaceae</taxon>
        <taxon>Brassiceae</taxon>
        <taxon>Brassica</taxon>
    </lineage>
</organism>
<reference evidence="3 4" key="1">
    <citation type="submission" date="2021-07" db="EMBL/GenBank/DDBJ databases">
        <authorList>
            <consortium name="Genoscope - CEA"/>
            <person name="William W."/>
        </authorList>
    </citation>
    <scope>NUCLEOTIDE SEQUENCE [LARGE SCALE GENOMIC DNA]</scope>
</reference>
<sequence>MNDLLKGSFELPRGQSSREGDVELGEQGAADQGLDDFFKKAAHEESKAVTKAPAMKELLLQVSEYNYWYVSGIDLIEAISLDRVLVLAGDITNFRFIFLKLGKFLRRQRIDLNLDEPLSSHDSCFFHRLEALVLELVLMVCHSLTYSLVFSVLLLRM</sequence>
<dbReference type="EMBL" id="LS974619">
    <property type="protein sequence ID" value="CAG7879013.1"/>
    <property type="molecule type" value="Genomic_DNA"/>
</dbReference>
<feature type="region of interest" description="Disordered" evidence="1">
    <location>
        <begin position="1"/>
        <end position="25"/>
    </location>
</feature>
<dbReference type="Gramene" id="A03p03560.2_BraZ1">
    <property type="protein sequence ID" value="A03p03560.2_BraZ1.CDS"/>
    <property type="gene ID" value="A03g03560.2_BraZ1"/>
</dbReference>
<protein>
    <submittedName>
        <fullName evidence="3">Uncharacterized protein</fullName>
    </submittedName>
</protein>
<keyword evidence="2" id="KW-1133">Transmembrane helix</keyword>
<proteinExistence type="predicted"/>
<dbReference type="Proteomes" id="UP000694005">
    <property type="component" value="Chromosome A03"/>
</dbReference>
<keyword evidence="2" id="KW-0472">Membrane</keyword>
<name>A0A8D9GE34_BRACM</name>
<accession>A0A8D9GE34</accession>
<evidence type="ECO:0000256" key="1">
    <source>
        <dbReference type="SAM" id="MobiDB-lite"/>
    </source>
</evidence>
<feature type="transmembrane region" description="Helical" evidence="2">
    <location>
        <begin position="132"/>
        <end position="155"/>
    </location>
</feature>
<dbReference type="AlphaFoldDB" id="A0A8D9GE34"/>